<dbReference type="AlphaFoldDB" id="A0A967EZ48"/>
<feature type="domain" description="Amine oxidase" evidence="2">
    <location>
        <begin position="107"/>
        <end position="356"/>
    </location>
</feature>
<dbReference type="Gene3D" id="3.50.50.60">
    <property type="entry name" value="FAD/NAD(P)-binding domain"/>
    <property type="match status" value="2"/>
</dbReference>
<dbReference type="RefSeq" id="WP_167226313.1">
    <property type="nucleotide sequence ID" value="NZ_JAAQPH010000012.1"/>
</dbReference>
<comment type="similarity">
    <text evidence="1">Belongs to the flavin monoamine oxidase family.</text>
</comment>
<dbReference type="Pfam" id="PF13450">
    <property type="entry name" value="NAD_binding_8"/>
    <property type="match status" value="1"/>
</dbReference>
<proteinExistence type="inferred from homology"/>
<reference evidence="3" key="1">
    <citation type="submission" date="2020-03" db="EMBL/GenBank/DDBJ databases">
        <title>Genome of Pelagibius litoralis DSM 21314T.</title>
        <authorList>
            <person name="Wang G."/>
        </authorList>
    </citation>
    <scope>NUCLEOTIDE SEQUENCE</scope>
    <source>
        <strain evidence="3">DSM 21314</strain>
    </source>
</reference>
<dbReference type="GO" id="GO:0016491">
    <property type="term" value="F:oxidoreductase activity"/>
    <property type="evidence" value="ECO:0007669"/>
    <property type="project" value="InterPro"/>
</dbReference>
<dbReference type="InterPro" id="IPR036188">
    <property type="entry name" value="FAD/NAD-bd_sf"/>
</dbReference>
<dbReference type="Pfam" id="PF01593">
    <property type="entry name" value="Amino_oxidase"/>
    <property type="match status" value="1"/>
</dbReference>
<evidence type="ECO:0000313" key="3">
    <source>
        <dbReference type="EMBL" id="NIA70067.1"/>
    </source>
</evidence>
<evidence type="ECO:0000313" key="4">
    <source>
        <dbReference type="Proteomes" id="UP000761264"/>
    </source>
</evidence>
<dbReference type="PANTHER" id="PTHR43563:SF1">
    <property type="entry name" value="AMINE OXIDASE [FLAVIN-CONTAINING] B"/>
    <property type="match status" value="1"/>
</dbReference>
<evidence type="ECO:0000259" key="2">
    <source>
        <dbReference type="Pfam" id="PF01593"/>
    </source>
</evidence>
<keyword evidence="4" id="KW-1185">Reference proteome</keyword>
<dbReference type="EMBL" id="JAAQPH010000012">
    <property type="protein sequence ID" value="NIA70067.1"/>
    <property type="molecule type" value="Genomic_DNA"/>
</dbReference>
<dbReference type="Proteomes" id="UP000761264">
    <property type="component" value="Unassembled WGS sequence"/>
</dbReference>
<dbReference type="SUPFAM" id="SSF54373">
    <property type="entry name" value="FAD-linked reductases, C-terminal domain"/>
    <property type="match status" value="1"/>
</dbReference>
<dbReference type="InterPro" id="IPR050703">
    <property type="entry name" value="Flavin_MAO"/>
</dbReference>
<organism evidence="3 4">
    <name type="scientific">Pelagibius litoralis</name>
    <dbReference type="NCBI Taxonomy" id="374515"/>
    <lineage>
        <taxon>Bacteria</taxon>
        <taxon>Pseudomonadati</taxon>
        <taxon>Pseudomonadota</taxon>
        <taxon>Alphaproteobacteria</taxon>
        <taxon>Rhodospirillales</taxon>
        <taxon>Rhodovibrionaceae</taxon>
        <taxon>Pelagibius</taxon>
    </lineage>
</organism>
<accession>A0A967EZ48</accession>
<comment type="caution">
    <text evidence="3">The sequence shown here is derived from an EMBL/GenBank/DDBJ whole genome shotgun (WGS) entry which is preliminary data.</text>
</comment>
<dbReference type="SUPFAM" id="SSF51905">
    <property type="entry name" value="FAD/NAD(P)-binding domain"/>
    <property type="match status" value="1"/>
</dbReference>
<gene>
    <name evidence="3" type="ORF">HBA54_15790</name>
</gene>
<protein>
    <submittedName>
        <fullName evidence="3">NAD(P)-binding protein</fullName>
    </submittedName>
</protein>
<sequence>MPATDGQHYDVVIVGAGLSGLAAAAALADQGIEAPVLEARNRLGGRILSFSAGGYDFDLGPSWIWPGQPHVAGLLAASGIAVFPQYATGALLHQLADGRIERHPGFGPMGNALRIQGGPGALIQALSQRLAPEQVRLGHTVRTLEKTANGLCLGVATPDGTVQISAGAVALAIPPRLASKIAFTPALPSDITRFLEQTPTWMAGHAKFLAIYDSPFWREQGLSGDAISRKGPLAEIHDISPPEAGPYALFGFVGLDAAQRTALAETAGGPSALIDAAQQQLVELFGDHAGQAQALKLQDWSREPFTALESDAAPLGQHPAYGMPLHLADSWSHRLSFIATETSREHGGLIEGALERAGAFVATIP</sequence>
<dbReference type="InterPro" id="IPR002937">
    <property type="entry name" value="Amino_oxidase"/>
</dbReference>
<evidence type="ECO:0000256" key="1">
    <source>
        <dbReference type="ARBA" id="ARBA00005995"/>
    </source>
</evidence>
<name>A0A967EZ48_9PROT</name>
<dbReference type="PANTHER" id="PTHR43563">
    <property type="entry name" value="AMINE OXIDASE"/>
    <property type="match status" value="1"/>
</dbReference>